<name>A0A918KVS8_9GAMM</name>
<sequence length="409" mass="43485">MNTSARPADAPKPALRLPEFVALMALMVAQLALSVDAMLPALPDIASDLGVTDLARTQMIISFLILGMAIGQLFYGPLSDAIGRKPAILSGLACFVLGAVISMQAETLTVMLIGRLIQGFGVSAPRIVSVALIRDQYIGRAMAQVMSFIMMVFILVPMLAPAVGQLILRFAGWRAIFGIFIGLAIIVGVWFGVRQPETLTRSKRHPFSWIRLWSSTVVVVTTPTAMWFTAATGFIMGAFLTYLSTSQAIFQDVYGVGDRFPLYFALLASAIGLASFTNSRLVMRFGTRRITYVAVSTFITAFAVLLLLALAQGGTPAFGLFMGLGAVGFFGVGLLFGNLNAMAMQPLGQVAGLGAALVGSIGNFMAVPLSLLVGQFYNATPVPMLVAFVVYGGLALACMRQGMATHVDE</sequence>
<dbReference type="Pfam" id="PF07690">
    <property type="entry name" value="MFS_1"/>
    <property type="match status" value="1"/>
</dbReference>
<reference evidence="10" key="2">
    <citation type="submission" date="2020-09" db="EMBL/GenBank/DDBJ databases">
        <authorList>
            <person name="Sun Q."/>
            <person name="Kim S."/>
        </authorList>
    </citation>
    <scope>NUCLEOTIDE SEQUENCE</scope>
    <source>
        <strain evidence="10">KCTC 22169</strain>
    </source>
</reference>
<dbReference type="Proteomes" id="UP000626148">
    <property type="component" value="Unassembled WGS sequence"/>
</dbReference>
<comment type="similarity">
    <text evidence="2 8">Belongs to the major facilitator superfamily. Bcr/CmlA family.</text>
</comment>
<evidence type="ECO:0000313" key="10">
    <source>
        <dbReference type="EMBL" id="GGX75852.1"/>
    </source>
</evidence>
<dbReference type="PANTHER" id="PTHR23502:SF132">
    <property type="entry name" value="POLYAMINE TRANSPORTER 2-RELATED"/>
    <property type="match status" value="1"/>
</dbReference>
<keyword evidence="4" id="KW-1003">Cell membrane</keyword>
<feature type="transmembrane region" description="Helical" evidence="8">
    <location>
        <begin position="54"/>
        <end position="75"/>
    </location>
</feature>
<dbReference type="InterPro" id="IPR020846">
    <property type="entry name" value="MFS_dom"/>
</dbReference>
<keyword evidence="3 8" id="KW-0813">Transport</keyword>
<feature type="transmembrane region" description="Helical" evidence="8">
    <location>
        <begin position="350"/>
        <end position="373"/>
    </location>
</feature>
<dbReference type="CDD" id="cd17320">
    <property type="entry name" value="MFS_MdfA_MDR_like"/>
    <property type="match status" value="1"/>
</dbReference>
<dbReference type="InterPro" id="IPR011701">
    <property type="entry name" value="MFS"/>
</dbReference>
<comment type="caution">
    <text evidence="10">The sequence shown here is derived from an EMBL/GenBank/DDBJ whole genome shotgun (WGS) entry which is preliminary data.</text>
</comment>
<evidence type="ECO:0000256" key="2">
    <source>
        <dbReference type="ARBA" id="ARBA00006236"/>
    </source>
</evidence>
<dbReference type="GO" id="GO:0042910">
    <property type="term" value="F:xenobiotic transmembrane transporter activity"/>
    <property type="evidence" value="ECO:0007669"/>
    <property type="project" value="InterPro"/>
</dbReference>
<dbReference type="AlphaFoldDB" id="A0A918KVS8"/>
<reference evidence="10" key="1">
    <citation type="journal article" date="2014" name="Int. J. Syst. Evol. Microbiol.">
        <title>Complete genome sequence of Corynebacterium casei LMG S-19264T (=DSM 44701T), isolated from a smear-ripened cheese.</title>
        <authorList>
            <consortium name="US DOE Joint Genome Institute (JGI-PGF)"/>
            <person name="Walter F."/>
            <person name="Albersmeier A."/>
            <person name="Kalinowski J."/>
            <person name="Ruckert C."/>
        </authorList>
    </citation>
    <scope>NUCLEOTIDE SEQUENCE</scope>
    <source>
        <strain evidence="10">KCTC 22169</strain>
    </source>
</reference>
<feature type="transmembrane region" description="Helical" evidence="8">
    <location>
        <begin position="173"/>
        <end position="193"/>
    </location>
</feature>
<dbReference type="PANTHER" id="PTHR23502">
    <property type="entry name" value="MAJOR FACILITATOR SUPERFAMILY"/>
    <property type="match status" value="1"/>
</dbReference>
<dbReference type="InterPro" id="IPR036259">
    <property type="entry name" value="MFS_trans_sf"/>
</dbReference>
<organism evidence="10 11">
    <name type="scientific">Saccharospirillum salsuginis</name>
    <dbReference type="NCBI Taxonomy" id="418750"/>
    <lineage>
        <taxon>Bacteria</taxon>
        <taxon>Pseudomonadati</taxon>
        <taxon>Pseudomonadota</taxon>
        <taxon>Gammaproteobacteria</taxon>
        <taxon>Oceanospirillales</taxon>
        <taxon>Saccharospirillaceae</taxon>
        <taxon>Saccharospirillum</taxon>
    </lineage>
</organism>
<feature type="transmembrane region" description="Helical" evidence="8">
    <location>
        <begin position="111"/>
        <end position="133"/>
    </location>
</feature>
<dbReference type="InterPro" id="IPR004812">
    <property type="entry name" value="Efflux_drug-R_Bcr/CmlA"/>
</dbReference>
<evidence type="ECO:0000256" key="6">
    <source>
        <dbReference type="ARBA" id="ARBA00022989"/>
    </source>
</evidence>
<gene>
    <name evidence="10" type="primary">bcr</name>
    <name evidence="10" type="ORF">GCM10007392_48570</name>
</gene>
<dbReference type="RefSeq" id="WP_189613751.1">
    <property type="nucleotide sequence ID" value="NZ_BMXR01000023.1"/>
</dbReference>
<evidence type="ECO:0000256" key="4">
    <source>
        <dbReference type="ARBA" id="ARBA00022475"/>
    </source>
</evidence>
<dbReference type="GO" id="GO:1990961">
    <property type="term" value="P:xenobiotic detoxification by transmembrane export across the plasma membrane"/>
    <property type="evidence" value="ECO:0007669"/>
    <property type="project" value="InterPro"/>
</dbReference>
<keyword evidence="8" id="KW-0997">Cell inner membrane</keyword>
<evidence type="ECO:0000256" key="3">
    <source>
        <dbReference type="ARBA" id="ARBA00022448"/>
    </source>
</evidence>
<keyword evidence="5 8" id="KW-0812">Transmembrane</keyword>
<proteinExistence type="inferred from homology"/>
<evidence type="ECO:0000256" key="1">
    <source>
        <dbReference type="ARBA" id="ARBA00004651"/>
    </source>
</evidence>
<evidence type="ECO:0000259" key="9">
    <source>
        <dbReference type="PROSITE" id="PS50850"/>
    </source>
</evidence>
<feature type="transmembrane region" description="Helical" evidence="8">
    <location>
        <begin position="213"/>
        <end position="240"/>
    </location>
</feature>
<feature type="transmembrane region" description="Helical" evidence="8">
    <location>
        <begin position="379"/>
        <end position="399"/>
    </location>
</feature>
<keyword evidence="7 8" id="KW-0472">Membrane</keyword>
<evidence type="ECO:0000256" key="5">
    <source>
        <dbReference type="ARBA" id="ARBA00022692"/>
    </source>
</evidence>
<keyword evidence="6 8" id="KW-1133">Transmembrane helix</keyword>
<dbReference type="SUPFAM" id="SSF103473">
    <property type="entry name" value="MFS general substrate transporter"/>
    <property type="match status" value="1"/>
</dbReference>
<dbReference type="GO" id="GO:0005886">
    <property type="term" value="C:plasma membrane"/>
    <property type="evidence" value="ECO:0007669"/>
    <property type="project" value="UniProtKB-SubCell"/>
</dbReference>
<feature type="transmembrane region" description="Helical" evidence="8">
    <location>
        <begin position="20"/>
        <end position="42"/>
    </location>
</feature>
<evidence type="ECO:0000256" key="7">
    <source>
        <dbReference type="ARBA" id="ARBA00023136"/>
    </source>
</evidence>
<feature type="transmembrane region" description="Helical" evidence="8">
    <location>
        <begin position="290"/>
        <end position="311"/>
    </location>
</feature>
<protein>
    <recommendedName>
        <fullName evidence="8">Bcr/CflA family efflux transporter</fullName>
    </recommendedName>
</protein>
<accession>A0A918KVS8</accession>
<dbReference type="NCBIfam" id="TIGR00710">
    <property type="entry name" value="efflux_Bcr_CflA"/>
    <property type="match status" value="1"/>
</dbReference>
<feature type="transmembrane region" description="Helical" evidence="8">
    <location>
        <begin position="260"/>
        <end position="278"/>
    </location>
</feature>
<feature type="domain" description="Major facilitator superfamily (MFS) profile" evidence="9">
    <location>
        <begin position="20"/>
        <end position="409"/>
    </location>
</feature>
<dbReference type="Gene3D" id="1.20.1720.10">
    <property type="entry name" value="Multidrug resistance protein D"/>
    <property type="match status" value="1"/>
</dbReference>
<evidence type="ECO:0000313" key="11">
    <source>
        <dbReference type="Proteomes" id="UP000626148"/>
    </source>
</evidence>
<feature type="transmembrane region" description="Helical" evidence="8">
    <location>
        <begin position="145"/>
        <end position="167"/>
    </location>
</feature>
<feature type="transmembrane region" description="Helical" evidence="8">
    <location>
        <begin position="87"/>
        <end position="105"/>
    </location>
</feature>
<feature type="transmembrane region" description="Helical" evidence="8">
    <location>
        <begin position="317"/>
        <end position="338"/>
    </location>
</feature>
<dbReference type="PROSITE" id="PS50850">
    <property type="entry name" value="MFS"/>
    <property type="match status" value="1"/>
</dbReference>
<evidence type="ECO:0000256" key="8">
    <source>
        <dbReference type="RuleBase" id="RU365088"/>
    </source>
</evidence>
<dbReference type="EMBL" id="BMXR01000023">
    <property type="protein sequence ID" value="GGX75852.1"/>
    <property type="molecule type" value="Genomic_DNA"/>
</dbReference>
<keyword evidence="11" id="KW-1185">Reference proteome</keyword>
<comment type="subcellular location">
    <subcellularLocation>
        <location evidence="8">Cell inner membrane</location>
        <topology evidence="8">Multi-pass membrane protein</topology>
    </subcellularLocation>
    <subcellularLocation>
        <location evidence="1">Cell membrane</location>
        <topology evidence="1">Multi-pass membrane protein</topology>
    </subcellularLocation>
</comment>